<dbReference type="GO" id="GO:0000400">
    <property type="term" value="F:four-way junction DNA binding"/>
    <property type="evidence" value="ECO:0007669"/>
    <property type="project" value="TreeGrafter"/>
</dbReference>
<protein>
    <recommendedName>
        <fullName evidence="7">DNA repair protein RAD51 homolog 3</fullName>
    </recommendedName>
</protein>
<sequence>MALIECSESLSSATKAKLRDAGILYVSDVVTLLSSKCYRAGDDSEDQVLSVLRHPSALLRHQVSRSDSRPPRRLKPDTPGESGGAFDDQSEPAHVSALRETAMRSTLRKVAGASRFLNLTEDEVNEIVEMAIHATVMADEASKKHSVTASSAQGRHSSYGALSSSPPRPPESPSRFTNSAHNTRENAHATDSHTGAIPGCRTLRELYAEVEARQARGLPTHVTTFSRQLDGILGGGIPVDGVTEISGPPGVGKTQLLMQLAVSCAMPVEFGGMGGACLFVDTEGSFVVERLEQMATAAVSLVRTILFSRSSLPRSEMAAAPPAATRQPPGSHRKRCRSPPLEPHTVPYSHGSCPNMGGIPGIQEEFTVESVLQRVHYVRVTDLAGLLALLYSLPSWLEEERSDEAKAVDTGSTAATSTCSSRQDKSADSGVRATVRMVLIDSIALPFRSSDDFHRGNFGRSTSGGGDSAMDLLSCTGRGAALNSLLLQSPYGLLSKHGLWQRSRLLFQCSTLLEHVAATFQLAIVVTNHMTTKTLRDVALNHTTNGSATEGSACSAAAAEGNAGQLRQSVLVPALGDMWSHGLSTRLLLSFHHYDIPVCSFVDLPTSPTTATVCTEDVVYSLTARQQASLRSVAQHRVVRVLKCSGQPRREACFLITSKGIRDACKDMVSQRFANSVGSSESHQ</sequence>
<name>A0A1E1J529_LEIGU</name>
<dbReference type="InterPro" id="IPR020588">
    <property type="entry name" value="RecA_ATP-bd"/>
</dbReference>
<dbReference type="PANTHER" id="PTHR46239">
    <property type="entry name" value="DNA REPAIR PROTEIN RAD51 HOMOLOG 3 RAD51C"/>
    <property type="match status" value="1"/>
</dbReference>
<dbReference type="SUPFAM" id="SSF52540">
    <property type="entry name" value="P-loop containing nucleoside triphosphate hydrolases"/>
    <property type="match status" value="1"/>
</dbReference>
<feature type="compositionally biased region" description="Low complexity" evidence="8">
    <location>
        <begin position="410"/>
        <end position="421"/>
    </location>
</feature>
<dbReference type="GO" id="GO:0000707">
    <property type="term" value="P:meiotic DNA recombinase assembly"/>
    <property type="evidence" value="ECO:0007669"/>
    <property type="project" value="TreeGrafter"/>
</dbReference>
<evidence type="ECO:0000256" key="1">
    <source>
        <dbReference type="ARBA" id="ARBA00004123"/>
    </source>
</evidence>
<evidence type="ECO:0000259" key="9">
    <source>
        <dbReference type="PROSITE" id="PS50162"/>
    </source>
</evidence>
<keyword evidence="2" id="KW-0547">Nucleotide-binding</keyword>
<gene>
    <name evidence="10" type="primary">LgM4147LRVhigh.33.02020.00130</name>
    <name evidence="10" type="ORF">BN36_3361920</name>
</gene>
<keyword evidence="4" id="KW-0067">ATP-binding</keyword>
<dbReference type="GO" id="GO:0033065">
    <property type="term" value="C:Rad51C-XRCC3 complex"/>
    <property type="evidence" value="ECO:0007669"/>
    <property type="project" value="TreeGrafter"/>
</dbReference>
<evidence type="ECO:0000313" key="10">
    <source>
        <dbReference type="EMBL" id="CCM18706.1"/>
    </source>
</evidence>
<feature type="compositionally biased region" description="Basic and acidic residues" evidence="8">
    <location>
        <begin position="64"/>
        <end position="78"/>
    </location>
</feature>
<keyword evidence="5" id="KW-0234">DNA repair</keyword>
<feature type="region of interest" description="Disordered" evidence="8">
    <location>
        <begin position="316"/>
        <end position="346"/>
    </location>
</feature>
<evidence type="ECO:0000256" key="6">
    <source>
        <dbReference type="ARBA" id="ARBA00023242"/>
    </source>
</evidence>
<comment type="subcellular location">
    <subcellularLocation>
        <location evidence="1">Nucleus</location>
    </subcellularLocation>
</comment>
<dbReference type="GO" id="GO:0033063">
    <property type="term" value="C:Rad51B-Rad51C-Rad51D-XRCC2 complex"/>
    <property type="evidence" value="ECO:0007669"/>
    <property type="project" value="TreeGrafter"/>
</dbReference>
<dbReference type="InterPro" id="IPR027417">
    <property type="entry name" value="P-loop_NTPase"/>
</dbReference>
<accession>A0A1E1J529</accession>
<feature type="compositionally biased region" description="Basic and acidic residues" evidence="8">
    <location>
        <begin position="182"/>
        <end position="191"/>
    </location>
</feature>
<dbReference type="InterPro" id="IPR013632">
    <property type="entry name" value="Rad51_C"/>
</dbReference>
<reference evidence="10" key="1">
    <citation type="submission" date="2012-08" db="EMBL/GenBank/DDBJ databases">
        <title>Comparative genomics of metastatic and non-metastatic Leishmania guyanensis provides insights into polygenic factors involved in Leishmania RNA virus infection.</title>
        <authorList>
            <person name="Smith D."/>
            <person name="Hertz-Fowler C."/>
            <person name="Martin R."/>
            <person name="Dickens N."/>
            <person name="Fasel N."/>
            <person name="Falquet L."/>
            <person name="Beverley S."/>
            <person name="Zangger H."/>
            <person name="Calderon-Copete S."/>
            <person name="Mottram J."/>
            <person name="Xenarios I."/>
        </authorList>
    </citation>
    <scope>NUCLEOTIDE SEQUENCE</scope>
    <source>
        <strain evidence="10">MHOM/BR/75/M4147/SSU:IR2SAT-LUC</strain>
    </source>
</reference>
<dbReference type="GO" id="GO:0140664">
    <property type="term" value="F:ATP-dependent DNA damage sensor activity"/>
    <property type="evidence" value="ECO:0007669"/>
    <property type="project" value="InterPro"/>
</dbReference>
<evidence type="ECO:0000256" key="3">
    <source>
        <dbReference type="ARBA" id="ARBA00022763"/>
    </source>
</evidence>
<keyword evidence="3" id="KW-0227">DNA damage</keyword>
<feature type="region of interest" description="Disordered" evidence="8">
    <location>
        <begin position="404"/>
        <end position="426"/>
    </location>
</feature>
<organism evidence="10">
    <name type="scientific">Leishmania guyanensis</name>
    <dbReference type="NCBI Taxonomy" id="5670"/>
    <lineage>
        <taxon>Eukaryota</taxon>
        <taxon>Discoba</taxon>
        <taxon>Euglenozoa</taxon>
        <taxon>Kinetoplastea</taxon>
        <taxon>Metakinetoplastina</taxon>
        <taxon>Trypanosomatida</taxon>
        <taxon>Trypanosomatidae</taxon>
        <taxon>Leishmaniinae</taxon>
        <taxon>Leishmania</taxon>
        <taxon>Leishmania guyanensis species complex</taxon>
    </lineage>
</organism>
<evidence type="ECO:0000256" key="5">
    <source>
        <dbReference type="ARBA" id="ARBA00023204"/>
    </source>
</evidence>
<dbReference type="GO" id="GO:0008821">
    <property type="term" value="F:crossover junction DNA endonuclease activity"/>
    <property type="evidence" value="ECO:0007669"/>
    <property type="project" value="TreeGrafter"/>
</dbReference>
<evidence type="ECO:0000256" key="4">
    <source>
        <dbReference type="ARBA" id="ARBA00022840"/>
    </source>
</evidence>
<feature type="compositionally biased region" description="Polar residues" evidence="8">
    <location>
        <begin position="147"/>
        <end position="162"/>
    </location>
</feature>
<dbReference type="GO" id="GO:0005657">
    <property type="term" value="C:replication fork"/>
    <property type="evidence" value="ECO:0007669"/>
    <property type="project" value="TreeGrafter"/>
</dbReference>
<proteinExistence type="predicted"/>
<dbReference type="Gene3D" id="3.40.50.300">
    <property type="entry name" value="P-loop containing nucleotide triphosphate hydrolases"/>
    <property type="match status" value="1"/>
</dbReference>
<dbReference type="EMBL" id="CALQ01001630">
    <property type="protein sequence ID" value="CCM18706.1"/>
    <property type="molecule type" value="Genomic_DNA"/>
</dbReference>
<dbReference type="GO" id="GO:0007131">
    <property type="term" value="P:reciprocal meiotic recombination"/>
    <property type="evidence" value="ECO:0007669"/>
    <property type="project" value="TreeGrafter"/>
</dbReference>
<feature type="region of interest" description="Disordered" evidence="8">
    <location>
        <begin position="143"/>
        <end position="195"/>
    </location>
</feature>
<dbReference type="InterPro" id="IPR052093">
    <property type="entry name" value="HR_Repair_Mediator"/>
</dbReference>
<keyword evidence="6" id="KW-0539">Nucleus</keyword>
<dbReference type="Pfam" id="PF08423">
    <property type="entry name" value="Rad51"/>
    <property type="match status" value="1"/>
</dbReference>
<evidence type="ECO:0000256" key="8">
    <source>
        <dbReference type="SAM" id="MobiDB-lite"/>
    </source>
</evidence>
<feature type="region of interest" description="Disordered" evidence="8">
    <location>
        <begin position="62"/>
        <end position="95"/>
    </location>
</feature>
<dbReference type="AlphaFoldDB" id="A0A1E1J529"/>
<dbReference type="PROSITE" id="PS50162">
    <property type="entry name" value="RECA_2"/>
    <property type="match status" value="1"/>
</dbReference>
<dbReference type="GO" id="GO:0005524">
    <property type="term" value="F:ATP binding"/>
    <property type="evidence" value="ECO:0007669"/>
    <property type="project" value="UniProtKB-KW"/>
</dbReference>
<evidence type="ECO:0000256" key="7">
    <source>
        <dbReference type="ARBA" id="ARBA00040674"/>
    </source>
</evidence>
<feature type="domain" description="RecA family profile 1" evidence="9">
    <location>
        <begin position="218"/>
        <end position="530"/>
    </location>
</feature>
<evidence type="ECO:0000256" key="2">
    <source>
        <dbReference type="ARBA" id="ARBA00022741"/>
    </source>
</evidence>
<dbReference type="PANTHER" id="PTHR46239:SF1">
    <property type="entry name" value="DNA REPAIR PROTEIN RAD51 HOMOLOG 3"/>
    <property type="match status" value="1"/>
</dbReference>